<dbReference type="AlphaFoldDB" id="A0A4C1UVM7"/>
<evidence type="ECO:0000313" key="1">
    <source>
        <dbReference type="EMBL" id="GBP30042.1"/>
    </source>
</evidence>
<sequence>MRFVGDDIRMPDVDVELPTLSEGSWRGAALAPALYHVPNWEVATARPVDRDAVCLDTIRRGRRRRSRLADADTTPHNVRSTSLPGLLLHLYDGEPSREAFAYIYSYERLS</sequence>
<name>A0A4C1UVM7_EUMVA</name>
<accession>A0A4C1UVM7</accession>
<organism evidence="1 2">
    <name type="scientific">Eumeta variegata</name>
    <name type="common">Bagworm moth</name>
    <name type="synonym">Eumeta japonica</name>
    <dbReference type="NCBI Taxonomy" id="151549"/>
    <lineage>
        <taxon>Eukaryota</taxon>
        <taxon>Metazoa</taxon>
        <taxon>Ecdysozoa</taxon>
        <taxon>Arthropoda</taxon>
        <taxon>Hexapoda</taxon>
        <taxon>Insecta</taxon>
        <taxon>Pterygota</taxon>
        <taxon>Neoptera</taxon>
        <taxon>Endopterygota</taxon>
        <taxon>Lepidoptera</taxon>
        <taxon>Glossata</taxon>
        <taxon>Ditrysia</taxon>
        <taxon>Tineoidea</taxon>
        <taxon>Psychidae</taxon>
        <taxon>Oiketicinae</taxon>
        <taxon>Eumeta</taxon>
    </lineage>
</organism>
<keyword evidence="2" id="KW-1185">Reference proteome</keyword>
<protein>
    <submittedName>
        <fullName evidence="1">Uncharacterized protein</fullName>
    </submittedName>
</protein>
<evidence type="ECO:0000313" key="2">
    <source>
        <dbReference type="Proteomes" id="UP000299102"/>
    </source>
</evidence>
<dbReference type="Proteomes" id="UP000299102">
    <property type="component" value="Unassembled WGS sequence"/>
</dbReference>
<reference evidence="1 2" key="1">
    <citation type="journal article" date="2019" name="Commun. Biol.">
        <title>The bagworm genome reveals a unique fibroin gene that provides high tensile strength.</title>
        <authorList>
            <person name="Kono N."/>
            <person name="Nakamura H."/>
            <person name="Ohtoshi R."/>
            <person name="Tomita M."/>
            <person name="Numata K."/>
            <person name="Arakawa K."/>
        </authorList>
    </citation>
    <scope>NUCLEOTIDE SEQUENCE [LARGE SCALE GENOMIC DNA]</scope>
</reference>
<comment type="caution">
    <text evidence="1">The sequence shown here is derived from an EMBL/GenBank/DDBJ whole genome shotgun (WGS) entry which is preliminary data.</text>
</comment>
<gene>
    <name evidence="1" type="ORF">EVAR_22944_1</name>
</gene>
<proteinExistence type="predicted"/>
<dbReference type="EMBL" id="BGZK01000227">
    <property type="protein sequence ID" value="GBP30042.1"/>
    <property type="molecule type" value="Genomic_DNA"/>
</dbReference>